<feature type="domain" description="Replication protein A 70 kDa DNA-binding subunit B/D first OB fold" evidence="1">
    <location>
        <begin position="1"/>
        <end position="48"/>
    </location>
</feature>
<protein>
    <recommendedName>
        <fullName evidence="1">Replication protein A 70 kDa DNA-binding subunit B/D first OB fold domain-containing protein</fullName>
    </recommendedName>
</protein>
<dbReference type="InterPro" id="IPR003871">
    <property type="entry name" value="RFA1B/D_OB_1st"/>
</dbReference>
<dbReference type="AlphaFoldDB" id="A0A0B2P8G3"/>
<name>A0A0B2P8G3_GLYSO</name>
<gene>
    <name evidence="2" type="ORF">glysoja_038446</name>
</gene>
<accession>A0A0B2P8G3</accession>
<organism evidence="2">
    <name type="scientific">Glycine soja</name>
    <name type="common">Wild soybean</name>
    <dbReference type="NCBI Taxonomy" id="3848"/>
    <lineage>
        <taxon>Eukaryota</taxon>
        <taxon>Viridiplantae</taxon>
        <taxon>Streptophyta</taxon>
        <taxon>Embryophyta</taxon>
        <taxon>Tracheophyta</taxon>
        <taxon>Spermatophyta</taxon>
        <taxon>Magnoliopsida</taxon>
        <taxon>eudicotyledons</taxon>
        <taxon>Gunneridae</taxon>
        <taxon>Pentapetalae</taxon>
        <taxon>rosids</taxon>
        <taxon>fabids</taxon>
        <taxon>Fabales</taxon>
        <taxon>Fabaceae</taxon>
        <taxon>Papilionoideae</taxon>
        <taxon>50 kb inversion clade</taxon>
        <taxon>NPAAA clade</taxon>
        <taxon>indigoferoid/millettioid clade</taxon>
        <taxon>Phaseoleae</taxon>
        <taxon>Glycine</taxon>
        <taxon>Glycine subgen. Soja</taxon>
    </lineage>
</organism>
<dbReference type="Pfam" id="PF02721">
    <property type="entry name" value="DUF223"/>
    <property type="match status" value="1"/>
</dbReference>
<dbReference type="EMBL" id="KN668208">
    <property type="protein sequence ID" value="KHN05650.1"/>
    <property type="molecule type" value="Genomic_DNA"/>
</dbReference>
<proteinExistence type="predicted"/>
<dbReference type="Proteomes" id="UP000053555">
    <property type="component" value="Unassembled WGS sequence"/>
</dbReference>
<sequence length="56" mass="6346">MEMVLLDAKGDKIHAYAKETPIKDFKNVIQEKNAYLLENLLVAKITNLKSLSTNLN</sequence>
<evidence type="ECO:0000259" key="1">
    <source>
        <dbReference type="Pfam" id="PF02721"/>
    </source>
</evidence>
<dbReference type="InterPro" id="IPR012340">
    <property type="entry name" value="NA-bd_OB-fold"/>
</dbReference>
<dbReference type="Gene3D" id="2.40.50.140">
    <property type="entry name" value="Nucleic acid-binding proteins"/>
    <property type="match status" value="1"/>
</dbReference>
<evidence type="ECO:0000313" key="2">
    <source>
        <dbReference type="EMBL" id="KHN05650.1"/>
    </source>
</evidence>
<reference evidence="2" key="1">
    <citation type="submission" date="2014-07" db="EMBL/GenBank/DDBJ databases">
        <title>Identification of a novel salt tolerance gene in wild soybean by whole-genome sequencing.</title>
        <authorList>
            <person name="Lam H.-M."/>
            <person name="Qi X."/>
            <person name="Li M.-W."/>
            <person name="Liu X."/>
            <person name="Xie M."/>
            <person name="Ni M."/>
            <person name="Xu X."/>
        </authorList>
    </citation>
    <scope>NUCLEOTIDE SEQUENCE [LARGE SCALE GENOMIC DNA]</scope>
    <source>
        <tissue evidence="2">Root</tissue>
    </source>
</reference>